<organism evidence="2 3">
    <name type="scientific">Rhodosorus marinus</name>
    <dbReference type="NCBI Taxonomy" id="101924"/>
    <lineage>
        <taxon>Eukaryota</taxon>
        <taxon>Rhodophyta</taxon>
        <taxon>Stylonematophyceae</taxon>
        <taxon>Stylonematales</taxon>
        <taxon>Stylonemataceae</taxon>
        <taxon>Rhodosorus</taxon>
    </lineage>
</organism>
<dbReference type="Proteomes" id="UP001157974">
    <property type="component" value="Unassembled WGS sequence"/>
</dbReference>
<gene>
    <name evidence="2" type="ORF">NDN08_002006</name>
</gene>
<keyword evidence="3" id="KW-1185">Reference proteome</keyword>
<proteinExistence type="predicted"/>
<reference evidence="2 3" key="1">
    <citation type="journal article" date="2023" name="Nat. Commun.">
        <title>Origin of minicircular mitochondrial genomes in red algae.</title>
        <authorList>
            <person name="Lee Y."/>
            <person name="Cho C.H."/>
            <person name="Lee Y.M."/>
            <person name="Park S.I."/>
            <person name="Yang J.H."/>
            <person name="West J.A."/>
            <person name="Bhattacharya D."/>
            <person name="Yoon H.S."/>
        </authorList>
    </citation>
    <scope>NUCLEOTIDE SEQUENCE [LARGE SCALE GENOMIC DNA]</scope>
    <source>
        <strain evidence="2 3">CCMP1338</strain>
        <tissue evidence="2">Whole cell</tissue>
    </source>
</reference>
<feature type="chain" id="PRO_5043429157" evidence="1">
    <location>
        <begin position="22"/>
        <end position="422"/>
    </location>
</feature>
<evidence type="ECO:0000313" key="3">
    <source>
        <dbReference type="Proteomes" id="UP001157974"/>
    </source>
</evidence>
<feature type="signal peptide" evidence="1">
    <location>
        <begin position="1"/>
        <end position="21"/>
    </location>
</feature>
<sequence length="422" mass="47579">MKLFGDIWFLVMLATFLRVDAQKIKSWENGPSLQASREKLDQFIVSSMTDRKKGRETLTPTKESECALPMEVLYLAPVLFKAEEEFSFKQFSGYNCRGLSMAGLKLPFVSLYNSGALDASGRFLGCNSVGYQAGGGSLEYSWPIFPLVLNESMTVKDRRGAPRTVRLAFVMTHHHAQSLYRFLTEALGKYLIAHKFLRENQKVEIVIPDSDAVQNLMVALGEDETRLRRVKQGDWLLIQRGVFAPAYTDREDKNSHRDPLCYHKLTSALLLHMFFDGNTDAEVDRIVILSRFANTKEDDCNVNTCLLNGEELVSAIETQFAEDYKVSSLDPRSGRPGELVTELGHARAVISLNGIGLGWILAMQKGNNVIDIDYMYPRNSYDELLKRQKLGVHRLIHPRGHGTPYGLVVDVERIVGLLNLLL</sequence>
<dbReference type="AlphaFoldDB" id="A0AAV8UTW9"/>
<protein>
    <submittedName>
        <fullName evidence="2">Uncharacterized protein</fullName>
    </submittedName>
</protein>
<keyword evidence="1" id="KW-0732">Signal</keyword>
<accession>A0AAV8UTW9</accession>
<evidence type="ECO:0000313" key="2">
    <source>
        <dbReference type="EMBL" id="KAJ8905499.1"/>
    </source>
</evidence>
<name>A0AAV8UTW9_9RHOD</name>
<evidence type="ECO:0000256" key="1">
    <source>
        <dbReference type="SAM" id="SignalP"/>
    </source>
</evidence>
<dbReference type="EMBL" id="JAMWBK010000004">
    <property type="protein sequence ID" value="KAJ8905499.1"/>
    <property type="molecule type" value="Genomic_DNA"/>
</dbReference>
<comment type="caution">
    <text evidence="2">The sequence shown here is derived from an EMBL/GenBank/DDBJ whole genome shotgun (WGS) entry which is preliminary data.</text>
</comment>